<dbReference type="CDD" id="cd00586">
    <property type="entry name" value="4HBT"/>
    <property type="match status" value="1"/>
</dbReference>
<comment type="caution">
    <text evidence="3">The sequence shown here is derived from an EMBL/GenBank/DDBJ whole genome shotgun (WGS) entry which is preliminary data.</text>
</comment>
<proteinExistence type="inferred from homology"/>
<dbReference type="Proteomes" id="UP000027170">
    <property type="component" value="Unassembled WGS sequence"/>
</dbReference>
<dbReference type="RefSeq" id="WP_037406788.1">
    <property type="nucleotide sequence ID" value="NZ_JFZV01000004.1"/>
</dbReference>
<dbReference type="SUPFAM" id="SSF54637">
    <property type="entry name" value="Thioesterase/thiol ester dehydrase-isomerase"/>
    <property type="match status" value="1"/>
</dbReference>
<reference evidence="3 4" key="1">
    <citation type="submission" date="2014-03" db="EMBL/GenBank/DDBJ databases">
        <title>The genomes of two eusocial bee gut symbionts.</title>
        <authorList>
            <person name="Kwong W.K."/>
            <person name="Engel P."/>
            <person name="Koch H."/>
            <person name="Moran N.A."/>
        </authorList>
    </citation>
    <scope>NUCLEOTIDE SEQUENCE [LARGE SCALE GENOMIC DNA]</scope>
    <source>
        <strain evidence="4">wkB29</strain>
    </source>
</reference>
<dbReference type="OrthoDB" id="333038at2"/>
<dbReference type="AlphaFoldDB" id="A0A066TBM0"/>
<dbReference type="InterPro" id="IPR050563">
    <property type="entry name" value="4-hydroxybenzoyl-CoA_TE"/>
</dbReference>
<accession>A0A066TBM0</accession>
<organism evidence="3 4">
    <name type="scientific">Snodgrassella communis</name>
    <dbReference type="NCBI Taxonomy" id="2946699"/>
    <lineage>
        <taxon>Bacteria</taxon>
        <taxon>Pseudomonadati</taxon>
        <taxon>Pseudomonadota</taxon>
        <taxon>Betaproteobacteria</taxon>
        <taxon>Neisseriales</taxon>
        <taxon>Neisseriaceae</taxon>
        <taxon>Snodgrassella</taxon>
    </lineage>
</organism>
<keyword evidence="4" id="KW-1185">Reference proteome</keyword>
<gene>
    <name evidence="3" type="ORF">SALWKB29_1127</name>
</gene>
<evidence type="ECO:0000256" key="1">
    <source>
        <dbReference type="ARBA" id="ARBA00005953"/>
    </source>
</evidence>
<protein>
    <submittedName>
        <fullName evidence="3">Uncharacterized protein</fullName>
    </submittedName>
</protein>
<dbReference type="InterPro" id="IPR029069">
    <property type="entry name" value="HotDog_dom_sf"/>
</dbReference>
<sequence length="143" mass="16124">MSRIHIEPPEHWLFHTCISVHIGDINYGNHLANDAILRLCHEARLRLLASLGFSEMDAGGTGLIMLDAALQFQGQGFYGDKLDFDLGITDLNNTGFGLVYRIRRSNDGTAIAMVKTNMAFFNYQRQRISRTPEIFRNALAQSH</sequence>
<dbReference type="GO" id="GO:0047617">
    <property type="term" value="F:fatty acyl-CoA hydrolase activity"/>
    <property type="evidence" value="ECO:0007669"/>
    <property type="project" value="TreeGrafter"/>
</dbReference>
<dbReference type="PANTHER" id="PTHR31793">
    <property type="entry name" value="4-HYDROXYBENZOYL-COA THIOESTERASE FAMILY MEMBER"/>
    <property type="match status" value="1"/>
</dbReference>
<dbReference type="PANTHER" id="PTHR31793:SF27">
    <property type="entry name" value="NOVEL THIOESTERASE SUPERFAMILY DOMAIN AND SAPOSIN A-TYPE DOMAIN CONTAINING PROTEIN (0610012H03RIK)"/>
    <property type="match status" value="1"/>
</dbReference>
<dbReference type="EMBL" id="JFZV01000004">
    <property type="protein sequence ID" value="KDN15055.1"/>
    <property type="molecule type" value="Genomic_DNA"/>
</dbReference>
<dbReference type="Pfam" id="PF13279">
    <property type="entry name" value="4HBT_2"/>
    <property type="match status" value="1"/>
</dbReference>
<evidence type="ECO:0000313" key="3">
    <source>
        <dbReference type="EMBL" id="KDN15055.1"/>
    </source>
</evidence>
<dbReference type="Gene3D" id="3.10.129.10">
    <property type="entry name" value="Hotdog Thioesterase"/>
    <property type="match status" value="1"/>
</dbReference>
<keyword evidence="2" id="KW-0378">Hydrolase</keyword>
<dbReference type="eggNOG" id="COG0824">
    <property type="taxonomic scope" value="Bacteria"/>
</dbReference>
<evidence type="ECO:0000313" key="4">
    <source>
        <dbReference type="Proteomes" id="UP000027170"/>
    </source>
</evidence>
<comment type="similarity">
    <text evidence="1">Belongs to the 4-hydroxybenzoyl-CoA thioesterase family.</text>
</comment>
<name>A0A066TBM0_9NEIS</name>
<evidence type="ECO:0000256" key="2">
    <source>
        <dbReference type="ARBA" id="ARBA00022801"/>
    </source>
</evidence>